<evidence type="ECO:0000313" key="3">
    <source>
        <dbReference type="Proteomes" id="UP000580474"/>
    </source>
</evidence>
<protein>
    <submittedName>
        <fullName evidence="2">Uncharacterized protein</fullName>
    </submittedName>
</protein>
<proteinExistence type="predicted"/>
<dbReference type="EMBL" id="JACHIV010000001">
    <property type="protein sequence ID" value="MBB5067997.1"/>
    <property type="molecule type" value="Genomic_DNA"/>
</dbReference>
<name>A0A840NIA1_9PSEU</name>
<evidence type="ECO:0000256" key="1">
    <source>
        <dbReference type="SAM" id="MobiDB-lite"/>
    </source>
</evidence>
<feature type="region of interest" description="Disordered" evidence="1">
    <location>
        <begin position="29"/>
        <end position="50"/>
    </location>
</feature>
<sequence length="101" mass="10422">MKNGFLSYSDHFAGGSGWKVPALGKEYGPGEEVPAPVKARRSGPGTSAETLLLGGRTERAWLRGTAVGPCSRCAEHGPGQPRAVALAEAPTRCCPGCPGCR</sequence>
<reference evidence="2 3" key="1">
    <citation type="submission" date="2020-08" db="EMBL/GenBank/DDBJ databases">
        <title>Sequencing the genomes of 1000 actinobacteria strains.</title>
        <authorList>
            <person name="Klenk H.-P."/>
        </authorList>
    </citation>
    <scope>NUCLEOTIDE SEQUENCE [LARGE SCALE GENOMIC DNA]</scope>
    <source>
        <strain evidence="2 3">DSM 45582</strain>
    </source>
</reference>
<dbReference type="Proteomes" id="UP000580474">
    <property type="component" value="Unassembled WGS sequence"/>
</dbReference>
<dbReference type="AlphaFoldDB" id="A0A840NIA1"/>
<evidence type="ECO:0000313" key="2">
    <source>
        <dbReference type="EMBL" id="MBB5067997.1"/>
    </source>
</evidence>
<gene>
    <name evidence="2" type="ORF">BJ969_001085</name>
</gene>
<comment type="caution">
    <text evidence="2">The sequence shown here is derived from an EMBL/GenBank/DDBJ whole genome shotgun (WGS) entry which is preliminary data.</text>
</comment>
<keyword evidence="3" id="KW-1185">Reference proteome</keyword>
<organism evidence="2 3">
    <name type="scientific">Saccharopolyspora gloriosae</name>
    <dbReference type="NCBI Taxonomy" id="455344"/>
    <lineage>
        <taxon>Bacteria</taxon>
        <taxon>Bacillati</taxon>
        <taxon>Actinomycetota</taxon>
        <taxon>Actinomycetes</taxon>
        <taxon>Pseudonocardiales</taxon>
        <taxon>Pseudonocardiaceae</taxon>
        <taxon>Saccharopolyspora</taxon>
    </lineage>
</organism>
<accession>A0A840NIA1</accession>